<evidence type="ECO:0000313" key="2">
    <source>
        <dbReference type="EMBL" id="KAJ0209868.1"/>
    </source>
</evidence>
<name>A0A9R1VRF0_LACSA</name>
<evidence type="ECO:0000313" key="3">
    <source>
        <dbReference type="Proteomes" id="UP000235145"/>
    </source>
</evidence>
<dbReference type="EMBL" id="NBSK02000004">
    <property type="protein sequence ID" value="KAJ0209868.1"/>
    <property type="molecule type" value="Genomic_DNA"/>
</dbReference>
<dbReference type="Pfam" id="PF13966">
    <property type="entry name" value="zf-RVT"/>
    <property type="match status" value="1"/>
</dbReference>
<dbReference type="PANTHER" id="PTHR33116:SF84">
    <property type="entry name" value="RNA-DIRECTED DNA POLYMERASE"/>
    <property type="match status" value="1"/>
</dbReference>
<dbReference type="AlphaFoldDB" id="A0A9R1VRF0"/>
<dbReference type="InterPro" id="IPR036691">
    <property type="entry name" value="Endo/exonu/phosph_ase_sf"/>
</dbReference>
<accession>A0A9R1VRF0</accession>
<reference evidence="2 3" key="1">
    <citation type="journal article" date="2017" name="Nat. Commun.">
        <title>Genome assembly with in vitro proximity ligation data and whole-genome triplication in lettuce.</title>
        <authorList>
            <person name="Reyes-Chin-Wo S."/>
            <person name="Wang Z."/>
            <person name="Yang X."/>
            <person name="Kozik A."/>
            <person name="Arikit S."/>
            <person name="Song C."/>
            <person name="Xia L."/>
            <person name="Froenicke L."/>
            <person name="Lavelle D.O."/>
            <person name="Truco M.J."/>
            <person name="Xia R."/>
            <person name="Zhu S."/>
            <person name="Xu C."/>
            <person name="Xu H."/>
            <person name="Xu X."/>
            <person name="Cox K."/>
            <person name="Korf I."/>
            <person name="Meyers B.C."/>
            <person name="Michelmore R.W."/>
        </authorList>
    </citation>
    <scope>NUCLEOTIDE SEQUENCE [LARGE SCALE GENOMIC DNA]</scope>
    <source>
        <strain evidence="3">cv. Salinas</strain>
        <tissue evidence="2">Seedlings</tissue>
    </source>
</reference>
<dbReference type="PANTHER" id="PTHR33116">
    <property type="entry name" value="REVERSE TRANSCRIPTASE ZINC-BINDING DOMAIN-CONTAINING PROTEIN-RELATED-RELATED"/>
    <property type="match status" value="1"/>
</dbReference>
<dbReference type="SUPFAM" id="SSF56219">
    <property type="entry name" value="DNase I-like"/>
    <property type="match status" value="1"/>
</dbReference>
<evidence type="ECO:0000259" key="1">
    <source>
        <dbReference type="Pfam" id="PF13966"/>
    </source>
</evidence>
<protein>
    <recommendedName>
        <fullName evidence="1">Reverse transcriptase zinc-binding domain-containing protein</fullName>
    </recommendedName>
</protein>
<keyword evidence="3" id="KW-1185">Reference proteome</keyword>
<proteinExistence type="predicted"/>
<dbReference type="InterPro" id="IPR026960">
    <property type="entry name" value="RVT-Znf"/>
</dbReference>
<gene>
    <name evidence="2" type="ORF">LSAT_V11C400156930</name>
</gene>
<dbReference type="Proteomes" id="UP000235145">
    <property type="component" value="Unassembled WGS sequence"/>
</dbReference>
<feature type="domain" description="Reverse transcriptase zinc-binding" evidence="1">
    <location>
        <begin position="572"/>
        <end position="656"/>
    </location>
</feature>
<organism evidence="2 3">
    <name type="scientific">Lactuca sativa</name>
    <name type="common">Garden lettuce</name>
    <dbReference type="NCBI Taxonomy" id="4236"/>
    <lineage>
        <taxon>Eukaryota</taxon>
        <taxon>Viridiplantae</taxon>
        <taxon>Streptophyta</taxon>
        <taxon>Embryophyta</taxon>
        <taxon>Tracheophyta</taxon>
        <taxon>Spermatophyta</taxon>
        <taxon>Magnoliopsida</taxon>
        <taxon>eudicotyledons</taxon>
        <taxon>Gunneridae</taxon>
        <taxon>Pentapetalae</taxon>
        <taxon>asterids</taxon>
        <taxon>campanulids</taxon>
        <taxon>Asterales</taxon>
        <taxon>Asteraceae</taxon>
        <taxon>Cichorioideae</taxon>
        <taxon>Cichorieae</taxon>
        <taxon>Lactucinae</taxon>
        <taxon>Lactuca</taxon>
    </lineage>
</organism>
<sequence length="768" mass="89580">MEKHCYLVNGQAWLIAGDFNVTRELVDSMAGSSKITRGMVEFNDCINRIEVQDINRNGLHYTWNQRPRGASGALKKLDRTHGDYAEKVFKCREELCRIQNCLDNDPHNEDLRFEEGIYLQSFLKASWEEECYLKQRAKIQWLKEGDANTAYFHKVVKGKINRNRIETIADGNGNWKEGEDAFKVIVEYISEFLGVEHTVDPIVNTENLFSRKLDNQQAVEMVKEVTNEEIKAALFDIDDDKAPGPDGYSSKFFKKAWRIVGDDFCCAVKEFFLSKKILKEINATVIALVPKIQTPGKVADYRPISCCNVIYKCISKIIVNHCKGLIDKVKNRVNDWKNKSLSYAGRLQLISAVLASLPVYWASVMLLPKGIVKEIGKLMRNFLWSNGQKSKGISKVSWNDICKPKKYGGLGLKNLQDWNIALLSSRIWKISSGHDSLWVKWVKFYHLEGRSFWDVRAKDKMSWSWRNLLKIRPFLRDSFFYRIGNGENTFMWFDNWHKLGPLCYVLSPREISNAGYNIKDKVSEVIVNDNWNWPADWLNMIPQLNESPVLKLVRGKKDEVHWLNFNGKIVPFDVSQVSSSLLSNETIVEWYELVWFQNRIPSHCFILWLAILGRLRTQDRMKKWKDTSEFCCVFCNNQIDSHSHLFFECKYPNEVWNLIKIKVNMSHRPGNWIEIIKEFQSSLKRKSIENFIKKMALAASVYHIWNERNKRLFGKQRNSVDVTVKIIMDDIRLKIFSLNMGYLGLNEEICKKWNVPVNKIDHLHEFCN</sequence>
<comment type="caution">
    <text evidence="2">The sequence shown here is derived from an EMBL/GenBank/DDBJ whole genome shotgun (WGS) entry which is preliminary data.</text>
</comment>